<dbReference type="InterPro" id="IPR044792">
    <property type="entry name" value="TAR1"/>
</dbReference>
<dbReference type="GO" id="GO:0043457">
    <property type="term" value="P:regulation of cellular respiration"/>
    <property type="evidence" value="ECO:0007669"/>
    <property type="project" value="InterPro"/>
</dbReference>
<name>A0A2G2UWY4_CAPBA</name>
<dbReference type="EMBL" id="MLFT02002589">
    <property type="protein sequence ID" value="PHT25187.1"/>
    <property type="molecule type" value="Genomic_DNA"/>
</dbReference>
<feature type="region of interest" description="Disordered" evidence="1">
    <location>
        <begin position="314"/>
        <end position="347"/>
    </location>
</feature>
<dbReference type="AlphaFoldDB" id="A0A2G2UWY4"/>
<sequence length="384" mass="42071">MVHGILQFTPSIAFRYVLHRCESRDIRCRESFVFTEEARVPPTHAADGARGAGCRFEHSLALSAPGFVGRPPRAPGRARRGRGGGARAECRSTPPARAPRLLNAFAGSFCCAGFDNDPSAGSPTETLLRLLLPLNDKVQWTSRDVAGSEPPTSPRSEHFTGSFNRQIAPPTKNGHAPPPIESRKSSQSVNPYYAWTWRVRTSLLEQGSNLTARAEYNSRAVRPNAPSMRAQHRPQRPAIDAVRCCPCGRCKAEASPAGNDSPPVGGEEEMKARRGSCTGATHVGRRRSSVDWSRPHACSPWSLPRRQHPVLVSRTIAPPHPNSSASSSIADNATDSRHERTMKHRRRCYRGTDDSYGLAIHAAIHPRCSPAWPLSAYANYRQSP</sequence>
<evidence type="ECO:0000313" key="2">
    <source>
        <dbReference type="EMBL" id="PHT25187.1"/>
    </source>
</evidence>
<feature type="region of interest" description="Disordered" evidence="1">
    <location>
        <begin position="255"/>
        <end position="282"/>
    </location>
</feature>
<reference evidence="3" key="2">
    <citation type="journal article" date="2017" name="J. Anim. Genet.">
        <title>Multiple reference genome sequences of hot pepper reveal the massive evolution of plant disease resistance genes by retroduplication.</title>
        <authorList>
            <person name="Kim S."/>
            <person name="Park J."/>
            <person name="Yeom S.-I."/>
            <person name="Kim Y.-M."/>
            <person name="Seo E."/>
            <person name="Kim K.-T."/>
            <person name="Kim M.-S."/>
            <person name="Lee J.M."/>
            <person name="Cheong K."/>
            <person name="Shin H.-S."/>
            <person name="Kim S.-B."/>
            <person name="Han K."/>
            <person name="Lee J."/>
            <person name="Park M."/>
            <person name="Lee H.-A."/>
            <person name="Lee H.-Y."/>
            <person name="Lee Y."/>
            <person name="Oh S."/>
            <person name="Lee J.H."/>
            <person name="Choi E."/>
            <person name="Choi E."/>
            <person name="Lee S.E."/>
            <person name="Jeon J."/>
            <person name="Kim H."/>
            <person name="Choi G."/>
            <person name="Song H."/>
            <person name="Lee J."/>
            <person name="Lee S.-C."/>
            <person name="Kwon J.-K."/>
            <person name="Lee H.-Y."/>
            <person name="Koo N."/>
            <person name="Hong Y."/>
            <person name="Kim R.W."/>
            <person name="Kang W.-H."/>
            <person name="Huh J.H."/>
            <person name="Kang B.-C."/>
            <person name="Yang T.-J."/>
            <person name="Lee Y.-H."/>
            <person name="Bennetzen J.L."/>
            <person name="Choi D."/>
        </authorList>
    </citation>
    <scope>NUCLEOTIDE SEQUENCE [LARGE SCALE GENOMIC DNA]</scope>
    <source>
        <strain evidence="3">cv. PBC81</strain>
    </source>
</reference>
<evidence type="ECO:0000313" key="3">
    <source>
        <dbReference type="Proteomes" id="UP000224567"/>
    </source>
</evidence>
<dbReference type="PANTHER" id="PTHR47188">
    <property type="entry name" value="PROTEIN TAR1"/>
    <property type="match status" value="1"/>
</dbReference>
<dbReference type="Proteomes" id="UP000224567">
    <property type="component" value="Unassembled WGS sequence"/>
</dbReference>
<evidence type="ECO:0000256" key="1">
    <source>
        <dbReference type="SAM" id="MobiDB-lite"/>
    </source>
</evidence>
<organism evidence="2 3">
    <name type="scientific">Capsicum baccatum</name>
    <name type="common">Peruvian pepper</name>
    <dbReference type="NCBI Taxonomy" id="33114"/>
    <lineage>
        <taxon>Eukaryota</taxon>
        <taxon>Viridiplantae</taxon>
        <taxon>Streptophyta</taxon>
        <taxon>Embryophyta</taxon>
        <taxon>Tracheophyta</taxon>
        <taxon>Spermatophyta</taxon>
        <taxon>Magnoliopsida</taxon>
        <taxon>eudicotyledons</taxon>
        <taxon>Gunneridae</taxon>
        <taxon>Pentapetalae</taxon>
        <taxon>asterids</taxon>
        <taxon>lamiids</taxon>
        <taxon>Solanales</taxon>
        <taxon>Solanaceae</taxon>
        <taxon>Solanoideae</taxon>
        <taxon>Capsiceae</taxon>
        <taxon>Capsicum</taxon>
    </lineage>
</organism>
<gene>
    <name evidence="2" type="ORF">CQW23_35177</name>
</gene>
<feature type="region of interest" description="Disordered" evidence="1">
    <location>
        <begin position="142"/>
        <end position="187"/>
    </location>
</feature>
<accession>A0A2G2UWY4</accession>
<protein>
    <recommendedName>
        <fullName evidence="4">Protein TAR1</fullName>
    </recommendedName>
</protein>
<proteinExistence type="predicted"/>
<feature type="region of interest" description="Disordered" evidence="1">
    <location>
        <begin position="69"/>
        <end position="93"/>
    </location>
</feature>
<dbReference type="OrthoDB" id="1685618at2759"/>
<reference evidence="2 3" key="1">
    <citation type="journal article" date="2017" name="Genome Biol.">
        <title>New reference genome sequences of hot pepper reveal the massive evolution of plant disease-resistance genes by retroduplication.</title>
        <authorList>
            <person name="Kim S."/>
            <person name="Park J."/>
            <person name="Yeom S.I."/>
            <person name="Kim Y.M."/>
            <person name="Seo E."/>
            <person name="Kim K.T."/>
            <person name="Kim M.S."/>
            <person name="Lee J.M."/>
            <person name="Cheong K."/>
            <person name="Shin H.S."/>
            <person name="Kim S.B."/>
            <person name="Han K."/>
            <person name="Lee J."/>
            <person name="Park M."/>
            <person name="Lee H.A."/>
            <person name="Lee H.Y."/>
            <person name="Lee Y."/>
            <person name="Oh S."/>
            <person name="Lee J.H."/>
            <person name="Choi E."/>
            <person name="Choi E."/>
            <person name="Lee S.E."/>
            <person name="Jeon J."/>
            <person name="Kim H."/>
            <person name="Choi G."/>
            <person name="Song H."/>
            <person name="Lee J."/>
            <person name="Lee S.C."/>
            <person name="Kwon J.K."/>
            <person name="Lee H.Y."/>
            <person name="Koo N."/>
            <person name="Hong Y."/>
            <person name="Kim R.W."/>
            <person name="Kang W.H."/>
            <person name="Huh J.H."/>
            <person name="Kang B.C."/>
            <person name="Yang T.J."/>
            <person name="Lee Y.H."/>
            <person name="Bennetzen J.L."/>
            <person name="Choi D."/>
        </authorList>
    </citation>
    <scope>NUCLEOTIDE SEQUENCE [LARGE SCALE GENOMIC DNA]</scope>
    <source>
        <strain evidence="3">cv. PBC81</strain>
    </source>
</reference>
<keyword evidence="3" id="KW-1185">Reference proteome</keyword>
<feature type="compositionally biased region" description="Low complexity" evidence="1">
    <location>
        <begin position="322"/>
        <end position="333"/>
    </location>
</feature>
<evidence type="ECO:0008006" key="4">
    <source>
        <dbReference type="Google" id="ProtNLM"/>
    </source>
</evidence>
<dbReference type="PANTHER" id="PTHR47188:SF1">
    <property type="entry name" value="PROTEIN TAR1"/>
    <property type="match status" value="1"/>
</dbReference>
<comment type="caution">
    <text evidence="2">The sequence shown here is derived from an EMBL/GenBank/DDBJ whole genome shotgun (WGS) entry which is preliminary data.</text>
</comment>